<keyword evidence="4 9" id="KW-0812">Transmembrane</keyword>
<feature type="domain" description="ZipA C-terminal FtsZ-binding" evidence="12">
    <location>
        <begin position="181"/>
        <end position="312"/>
    </location>
</feature>
<dbReference type="SUPFAM" id="SSF64383">
    <property type="entry name" value="Cell-division protein ZipA, C-terminal domain"/>
    <property type="match status" value="1"/>
</dbReference>
<dbReference type="SMART" id="SM00771">
    <property type="entry name" value="ZipA_C"/>
    <property type="match status" value="1"/>
</dbReference>
<keyword evidence="3 8" id="KW-0132">Cell division</keyword>
<organism evidence="13 14">
    <name type="scientific">Acinetobacter apis</name>
    <dbReference type="NCBI Taxonomy" id="1229165"/>
    <lineage>
        <taxon>Bacteria</taxon>
        <taxon>Pseudomonadati</taxon>
        <taxon>Pseudomonadota</taxon>
        <taxon>Gammaproteobacteria</taxon>
        <taxon>Moraxellales</taxon>
        <taxon>Moraxellaceae</taxon>
        <taxon>Acinetobacter</taxon>
    </lineage>
</organism>
<dbReference type="InterPro" id="IPR007449">
    <property type="entry name" value="ZipA_FtsZ-bd_C"/>
</dbReference>
<evidence type="ECO:0000313" key="14">
    <source>
        <dbReference type="Proteomes" id="UP000243463"/>
    </source>
</evidence>
<keyword evidence="1 9" id="KW-1003">Cell membrane</keyword>
<protein>
    <recommendedName>
        <fullName evidence="8">Cell division protein ZipA</fullName>
    </recommendedName>
</protein>
<keyword evidence="2 9" id="KW-0997">Cell inner membrane</keyword>
<proteinExistence type="inferred from homology"/>
<dbReference type="Pfam" id="PF04354">
    <property type="entry name" value="ZipA_C"/>
    <property type="match status" value="1"/>
</dbReference>
<keyword evidence="6 9" id="KW-0472">Membrane</keyword>
<feature type="compositionally biased region" description="Basic and acidic residues" evidence="10">
    <location>
        <begin position="118"/>
        <end position="134"/>
    </location>
</feature>
<gene>
    <name evidence="13" type="ORF">SAMN05444584_0190</name>
</gene>
<evidence type="ECO:0000256" key="11">
    <source>
        <dbReference type="SAM" id="Phobius"/>
    </source>
</evidence>
<dbReference type="InterPro" id="IPR011919">
    <property type="entry name" value="Cell_div_ZipA"/>
</dbReference>
<evidence type="ECO:0000313" key="13">
    <source>
        <dbReference type="EMBL" id="SNQ28276.1"/>
    </source>
</evidence>
<evidence type="ECO:0000256" key="1">
    <source>
        <dbReference type="ARBA" id="ARBA00022475"/>
    </source>
</evidence>
<evidence type="ECO:0000256" key="7">
    <source>
        <dbReference type="ARBA" id="ARBA00023306"/>
    </source>
</evidence>
<evidence type="ECO:0000256" key="4">
    <source>
        <dbReference type="ARBA" id="ARBA00022692"/>
    </source>
</evidence>
<evidence type="ECO:0000256" key="8">
    <source>
        <dbReference type="RuleBase" id="RU003612"/>
    </source>
</evidence>
<evidence type="ECO:0000259" key="12">
    <source>
        <dbReference type="SMART" id="SM00771"/>
    </source>
</evidence>
<comment type="similarity">
    <text evidence="8">Belongs to the ZipA family.</text>
</comment>
<keyword evidence="7 8" id="KW-0131">Cell cycle</keyword>
<dbReference type="GO" id="GO:0000917">
    <property type="term" value="P:division septum assembly"/>
    <property type="evidence" value="ECO:0007669"/>
    <property type="project" value="TreeGrafter"/>
</dbReference>
<evidence type="ECO:0000256" key="10">
    <source>
        <dbReference type="SAM" id="MobiDB-lite"/>
    </source>
</evidence>
<comment type="subcellular location">
    <subcellularLocation>
        <location evidence="9">Cell inner membrane</location>
        <topology evidence="9">Single-pass type I membrane protein</topology>
    </subcellularLocation>
</comment>
<dbReference type="RefSeq" id="WP_088822278.1">
    <property type="nucleotide sequence ID" value="NZ_FZLN01000001.1"/>
</dbReference>
<dbReference type="AlphaFoldDB" id="A0A217EDL7"/>
<accession>A0A217EDL7</accession>
<evidence type="ECO:0000256" key="9">
    <source>
        <dbReference type="RuleBase" id="RU003613"/>
    </source>
</evidence>
<keyword evidence="14" id="KW-1185">Reference proteome</keyword>
<sequence length="322" mass="36041">METNTIIGIAIAIAVIVFALYILLRKPNEFVPSLDVALYVNPETNQPVLPRFVRQQLNIVDRAPEPTQSQPATPATEQDNLHDAQPEQTPAADENSASESASSSEQEKTAHNVVEQTTDVKKEQAAKEPVKAQAEKTPVVYRLNPDLEKAEIKEFSEESSILDIHLHEQQRVDDECSLANAEHIIGLNVYPNTRRVLSGDKALKILLKYGLRFGELSCFHRYENTDEPSPLMFSVLRMTDEGPVGFDLESLSAEQVHGLAFFLALPHANAQQGFDMMVSVAGLIARDIDGQVFDENNNELTPQLKEHWRHQVIDFKSHRDAK</sequence>
<feature type="compositionally biased region" description="Low complexity" evidence="10">
    <location>
        <begin position="91"/>
        <end position="104"/>
    </location>
</feature>
<reference evidence="14" key="1">
    <citation type="submission" date="2017-06" db="EMBL/GenBank/DDBJ databases">
        <authorList>
            <person name="Varghese N."/>
            <person name="Submissions S."/>
        </authorList>
    </citation>
    <scope>NUCLEOTIDE SEQUENCE [LARGE SCALE GENOMIC DNA]</scope>
    <source>
        <strain evidence="14">ANC 5114</strain>
    </source>
</reference>
<feature type="transmembrane region" description="Helical" evidence="11">
    <location>
        <begin position="6"/>
        <end position="24"/>
    </location>
</feature>
<dbReference type="GO" id="GO:0005886">
    <property type="term" value="C:plasma membrane"/>
    <property type="evidence" value="ECO:0007669"/>
    <property type="project" value="UniProtKB-SubCell"/>
</dbReference>
<evidence type="ECO:0000256" key="3">
    <source>
        <dbReference type="ARBA" id="ARBA00022618"/>
    </source>
</evidence>
<dbReference type="InterPro" id="IPR036765">
    <property type="entry name" value="ZipA_FtsZ-bd_C_sf"/>
</dbReference>
<keyword evidence="5 11" id="KW-1133">Transmembrane helix</keyword>
<name>A0A217EDL7_9GAMM</name>
<dbReference type="Proteomes" id="UP000243463">
    <property type="component" value="Unassembled WGS sequence"/>
</dbReference>
<feature type="region of interest" description="Disordered" evidence="10">
    <location>
        <begin position="64"/>
        <end position="134"/>
    </location>
</feature>
<dbReference type="PANTHER" id="PTHR38685">
    <property type="entry name" value="CELL DIVISION PROTEIN ZIPA"/>
    <property type="match status" value="1"/>
</dbReference>
<dbReference type="EMBL" id="FZLN01000001">
    <property type="protein sequence ID" value="SNQ28276.1"/>
    <property type="molecule type" value="Genomic_DNA"/>
</dbReference>
<evidence type="ECO:0000256" key="6">
    <source>
        <dbReference type="ARBA" id="ARBA00023136"/>
    </source>
</evidence>
<evidence type="ECO:0000256" key="5">
    <source>
        <dbReference type="ARBA" id="ARBA00022989"/>
    </source>
</evidence>
<dbReference type="GO" id="GO:0032153">
    <property type="term" value="C:cell division site"/>
    <property type="evidence" value="ECO:0007669"/>
    <property type="project" value="TreeGrafter"/>
</dbReference>
<evidence type="ECO:0000256" key="2">
    <source>
        <dbReference type="ARBA" id="ARBA00022519"/>
    </source>
</evidence>
<dbReference type="PANTHER" id="PTHR38685:SF1">
    <property type="entry name" value="CELL DIVISION PROTEIN ZIPA"/>
    <property type="match status" value="1"/>
</dbReference>
<comment type="function">
    <text evidence="8">Essential cell division protein that stabilizes the FtsZ protofilaments by cross-linking them and that serves as a cytoplasmic membrane anchor for the Z ring. Also required for the recruitment to the septal ring of downstream cell division proteins.</text>
</comment>
<dbReference type="Gene3D" id="3.30.1400.10">
    <property type="entry name" value="ZipA, C-terminal FtsZ-binding domain"/>
    <property type="match status" value="1"/>
</dbReference>
<dbReference type="OrthoDB" id="7054914at2"/>
<feature type="compositionally biased region" description="Polar residues" evidence="10">
    <location>
        <begin position="66"/>
        <end position="78"/>
    </location>
</feature>